<sequence length="95" mass="11184">MKKNNSQNLQVKLALDEGLKKTWALLENRYEALDKASIIRLALNALAKLSTQKEYGDYLDKSMDELITEVETRENGMTEEEFFEWWNKNKRSIIK</sequence>
<organism evidence="1 2">
    <name type="scientific">Candidatus Roizmanbacteria bacterium RIFCSPLOWO2_01_FULL_35_13</name>
    <dbReference type="NCBI Taxonomy" id="1802055"/>
    <lineage>
        <taxon>Bacteria</taxon>
        <taxon>Candidatus Roizmaniibacteriota</taxon>
    </lineage>
</organism>
<protein>
    <submittedName>
        <fullName evidence="1">Uncharacterized protein</fullName>
    </submittedName>
</protein>
<gene>
    <name evidence="1" type="ORF">A3A74_00650</name>
</gene>
<evidence type="ECO:0000313" key="1">
    <source>
        <dbReference type="EMBL" id="OGK39515.1"/>
    </source>
</evidence>
<accession>A0A1F7I824</accession>
<dbReference type="STRING" id="1802055.A3A74_00650"/>
<comment type="caution">
    <text evidence="1">The sequence shown here is derived from an EMBL/GenBank/DDBJ whole genome shotgun (WGS) entry which is preliminary data.</text>
</comment>
<reference evidence="1 2" key="1">
    <citation type="journal article" date="2016" name="Nat. Commun.">
        <title>Thousands of microbial genomes shed light on interconnected biogeochemical processes in an aquifer system.</title>
        <authorList>
            <person name="Anantharaman K."/>
            <person name="Brown C.T."/>
            <person name="Hug L.A."/>
            <person name="Sharon I."/>
            <person name="Castelle C.J."/>
            <person name="Probst A.J."/>
            <person name="Thomas B.C."/>
            <person name="Singh A."/>
            <person name="Wilkins M.J."/>
            <person name="Karaoz U."/>
            <person name="Brodie E.L."/>
            <person name="Williams K.H."/>
            <person name="Hubbard S.S."/>
            <person name="Banfield J.F."/>
        </authorList>
    </citation>
    <scope>NUCLEOTIDE SEQUENCE [LARGE SCALE GENOMIC DNA]</scope>
</reference>
<evidence type="ECO:0000313" key="2">
    <source>
        <dbReference type="Proteomes" id="UP000179270"/>
    </source>
</evidence>
<dbReference type="Proteomes" id="UP000179270">
    <property type="component" value="Unassembled WGS sequence"/>
</dbReference>
<name>A0A1F7I824_9BACT</name>
<dbReference type="EMBL" id="MGAF01000048">
    <property type="protein sequence ID" value="OGK39515.1"/>
    <property type="molecule type" value="Genomic_DNA"/>
</dbReference>
<dbReference type="AlphaFoldDB" id="A0A1F7I824"/>
<proteinExistence type="predicted"/>